<evidence type="ECO:0008006" key="3">
    <source>
        <dbReference type="Google" id="ProtNLM"/>
    </source>
</evidence>
<protein>
    <recommendedName>
        <fullName evidence="3">Ketopantoate hydroxymethyltransferase</fullName>
    </recommendedName>
</protein>
<gene>
    <name evidence="1" type="ORF">DFP98_119106</name>
</gene>
<proteinExistence type="predicted"/>
<accession>A0A3D9IWG8</accession>
<dbReference type="Proteomes" id="UP000256977">
    <property type="component" value="Unassembled WGS sequence"/>
</dbReference>
<evidence type="ECO:0000313" key="1">
    <source>
        <dbReference type="EMBL" id="RED65466.1"/>
    </source>
</evidence>
<organism evidence="1 2">
    <name type="scientific">Cohnella phaseoli</name>
    <dbReference type="NCBI Taxonomy" id="456490"/>
    <lineage>
        <taxon>Bacteria</taxon>
        <taxon>Bacillati</taxon>
        <taxon>Bacillota</taxon>
        <taxon>Bacilli</taxon>
        <taxon>Bacillales</taxon>
        <taxon>Paenibacillaceae</taxon>
        <taxon>Cohnella</taxon>
    </lineage>
</organism>
<name>A0A3D9IWG8_9BACL</name>
<evidence type="ECO:0000313" key="2">
    <source>
        <dbReference type="Proteomes" id="UP000256977"/>
    </source>
</evidence>
<dbReference type="RefSeq" id="WP_116062867.1">
    <property type="nucleotide sequence ID" value="NZ_QRDZ01000019.1"/>
</dbReference>
<dbReference type="EMBL" id="QRDZ01000019">
    <property type="protein sequence ID" value="RED65466.1"/>
    <property type="molecule type" value="Genomic_DNA"/>
</dbReference>
<sequence>MIDTQFLHDVAEYVNTRIAKVVLNGNYEINSFTARVVEDGMVALNYIVPVADVSLITLIELKDSVNRLVTTDVVNVPITSDTKMLQTVEAKEVVA</sequence>
<dbReference type="AlphaFoldDB" id="A0A3D9IWG8"/>
<reference evidence="1 2" key="1">
    <citation type="submission" date="2018-07" db="EMBL/GenBank/DDBJ databases">
        <title>Genomic Encyclopedia of Type Strains, Phase III (KMG-III): the genomes of soil and plant-associated and newly described type strains.</title>
        <authorList>
            <person name="Whitman W."/>
        </authorList>
    </citation>
    <scope>NUCLEOTIDE SEQUENCE [LARGE SCALE GENOMIC DNA]</scope>
    <source>
        <strain evidence="1 2">CECT 7287</strain>
    </source>
</reference>
<dbReference type="OrthoDB" id="2086672at2"/>
<comment type="caution">
    <text evidence="1">The sequence shown here is derived from an EMBL/GenBank/DDBJ whole genome shotgun (WGS) entry which is preliminary data.</text>
</comment>
<keyword evidence="2" id="KW-1185">Reference proteome</keyword>